<dbReference type="Proteomes" id="UP001304534">
    <property type="component" value="Chromosome"/>
</dbReference>
<evidence type="ECO:0000313" key="1">
    <source>
        <dbReference type="EMBL" id="WOB27509.1"/>
    </source>
</evidence>
<organism evidence="1 2">
    <name type="scientific">Xanthomonas dyei</name>
    <dbReference type="NCBI Taxonomy" id="743699"/>
    <lineage>
        <taxon>Bacteria</taxon>
        <taxon>Pseudomonadati</taxon>
        <taxon>Pseudomonadota</taxon>
        <taxon>Gammaproteobacteria</taxon>
        <taxon>Lysobacterales</taxon>
        <taxon>Lysobacteraceae</taxon>
        <taxon>Xanthomonas</taxon>
    </lineage>
</organism>
<accession>A0ABZ0DB79</accession>
<keyword evidence="2" id="KW-1185">Reference proteome</keyword>
<sequence length="111" mass="12338">MPFDPIAAIAHALATLREIRHQQYSREGICVVIDSSGIGTQRSVNLALRVAAPGDGEFKEFRIESCCLRLRVVPHLWIEQARLQHAPAAQACAHSSADQKHLDRLAATRFR</sequence>
<gene>
    <name evidence="1" type="ORF">NYR99_06070</name>
</gene>
<dbReference type="EMBL" id="CP103840">
    <property type="protein sequence ID" value="WOB27509.1"/>
    <property type="molecule type" value="Genomic_DNA"/>
</dbReference>
<protein>
    <submittedName>
        <fullName evidence="1">Uncharacterized protein</fullName>
    </submittedName>
</protein>
<name>A0ABZ0DB79_9XANT</name>
<reference evidence="1 2" key="1">
    <citation type="submission" date="2022-08" db="EMBL/GenBank/DDBJ databases">
        <title>Whole genome sequencing-based tracing of a 2022 introduction and outbreak of Xanthomonas hortorum pv. pelargonii.</title>
        <authorList>
            <person name="Iruegas-Bocardo F."/>
            <person name="Weisberg A.K."/>
            <person name="Riutta E.R."/>
            <person name="Kilday K."/>
            <person name="Bonkowski J.C."/>
            <person name="Creswell T."/>
            <person name="Daughtrey M.L."/>
            <person name="Rane K."/>
            <person name="Grunwald N.J."/>
            <person name="Chang J.H."/>
            <person name="Putnam M.L."/>
        </authorList>
    </citation>
    <scope>NUCLEOTIDE SEQUENCE [LARGE SCALE GENOMIC DNA]</scope>
    <source>
        <strain evidence="1 2">22-325</strain>
    </source>
</reference>
<evidence type="ECO:0000313" key="2">
    <source>
        <dbReference type="Proteomes" id="UP001304534"/>
    </source>
</evidence>
<dbReference type="GeneID" id="95583420"/>
<proteinExistence type="predicted"/>
<dbReference type="RefSeq" id="WP_316691223.1">
    <property type="nucleotide sequence ID" value="NZ_CP103837.1"/>
</dbReference>